<name>A0ACD3BDA6_9AGAR</name>
<protein>
    <submittedName>
        <fullName evidence="1">Uncharacterized protein</fullName>
    </submittedName>
</protein>
<accession>A0ACD3BDA6</accession>
<sequence length="52" mass="5882">MYIHFRLELYTALSAPAHIPISFATVPILSPYAHSKPCIAEVPYDHYHKVTA</sequence>
<evidence type="ECO:0000313" key="2">
    <source>
        <dbReference type="Proteomes" id="UP000308600"/>
    </source>
</evidence>
<gene>
    <name evidence="1" type="ORF">BDN72DRAFT_786983</name>
</gene>
<proteinExistence type="predicted"/>
<reference evidence="1 2" key="1">
    <citation type="journal article" date="2019" name="Nat. Ecol. Evol.">
        <title>Megaphylogeny resolves global patterns of mushroom evolution.</title>
        <authorList>
            <person name="Varga T."/>
            <person name="Krizsan K."/>
            <person name="Foldi C."/>
            <person name="Dima B."/>
            <person name="Sanchez-Garcia M."/>
            <person name="Sanchez-Ramirez S."/>
            <person name="Szollosi G.J."/>
            <person name="Szarkandi J.G."/>
            <person name="Papp V."/>
            <person name="Albert L."/>
            <person name="Andreopoulos W."/>
            <person name="Angelini C."/>
            <person name="Antonin V."/>
            <person name="Barry K.W."/>
            <person name="Bougher N.L."/>
            <person name="Buchanan P."/>
            <person name="Buyck B."/>
            <person name="Bense V."/>
            <person name="Catcheside P."/>
            <person name="Chovatia M."/>
            <person name="Cooper J."/>
            <person name="Damon W."/>
            <person name="Desjardin D."/>
            <person name="Finy P."/>
            <person name="Geml J."/>
            <person name="Haridas S."/>
            <person name="Hughes K."/>
            <person name="Justo A."/>
            <person name="Karasinski D."/>
            <person name="Kautmanova I."/>
            <person name="Kiss B."/>
            <person name="Kocsube S."/>
            <person name="Kotiranta H."/>
            <person name="LaButti K.M."/>
            <person name="Lechner B.E."/>
            <person name="Liimatainen K."/>
            <person name="Lipzen A."/>
            <person name="Lukacs Z."/>
            <person name="Mihaltcheva S."/>
            <person name="Morgado L.N."/>
            <person name="Niskanen T."/>
            <person name="Noordeloos M.E."/>
            <person name="Ohm R.A."/>
            <person name="Ortiz-Santana B."/>
            <person name="Ovrebo C."/>
            <person name="Racz N."/>
            <person name="Riley R."/>
            <person name="Savchenko A."/>
            <person name="Shiryaev A."/>
            <person name="Soop K."/>
            <person name="Spirin V."/>
            <person name="Szebenyi C."/>
            <person name="Tomsovsky M."/>
            <person name="Tulloss R.E."/>
            <person name="Uehling J."/>
            <person name="Grigoriev I.V."/>
            <person name="Vagvolgyi C."/>
            <person name="Papp T."/>
            <person name="Martin F.M."/>
            <person name="Miettinen O."/>
            <person name="Hibbett D.S."/>
            <person name="Nagy L.G."/>
        </authorList>
    </citation>
    <scope>NUCLEOTIDE SEQUENCE [LARGE SCALE GENOMIC DNA]</scope>
    <source>
        <strain evidence="1 2">NL-1719</strain>
    </source>
</reference>
<organism evidence="1 2">
    <name type="scientific">Pluteus cervinus</name>
    <dbReference type="NCBI Taxonomy" id="181527"/>
    <lineage>
        <taxon>Eukaryota</taxon>
        <taxon>Fungi</taxon>
        <taxon>Dikarya</taxon>
        <taxon>Basidiomycota</taxon>
        <taxon>Agaricomycotina</taxon>
        <taxon>Agaricomycetes</taxon>
        <taxon>Agaricomycetidae</taxon>
        <taxon>Agaricales</taxon>
        <taxon>Pluteineae</taxon>
        <taxon>Pluteaceae</taxon>
        <taxon>Pluteus</taxon>
    </lineage>
</organism>
<keyword evidence="2" id="KW-1185">Reference proteome</keyword>
<dbReference type="Proteomes" id="UP000308600">
    <property type="component" value="Unassembled WGS sequence"/>
</dbReference>
<dbReference type="EMBL" id="ML208262">
    <property type="protein sequence ID" value="TFK75694.1"/>
    <property type="molecule type" value="Genomic_DNA"/>
</dbReference>
<evidence type="ECO:0000313" key="1">
    <source>
        <dbReference type="EMBL" id="TFK75694.1"/>
    </source>
</evidence>